<dbReference type="AlphaFoldDB" id="A0A1W1W378"/>
<dbReference type="OrthoDB" id="6402335at2"/>
<keyword evidence="2" id="KW-1185">Reference proteome</keyword>
<dbReference type="InterPro" id="IPR032560">
    <property type="entry name" value="DUF4932"/>
</dbReference>
<dbReference type="STRING" id="645990.SAMN00120144_2788"/>
<protein>
    <recommendedName>
        <fullName evidence="3">DUF4932 domain-containing protein</fullName>
    </recommendedName>
</protein>
<dbReference type="Proteomes" id="UP000192266">
    <property type="component" value="Unassembled WGS sequence"/>
</dbReference>
<proteinExistence type="predicted"/>
<organism evidence="1 2">
    <name type="scientific">Hymenobacter roseosalivarius DSM 11622</name>
    <dbReference type="NCBI Taxonomy" id="645990"/>
    <lineage>
        <taxon>Bacteria</taxon>
        <taxon>Pseudomonadati</taxon>
        <taxon>Bacteroidota</taxon>
        <taxon>Cytophagia</taxon>
        <taxon>Cytophagales</taxon>
        <taxon>Hymenobacteraceae</taxon>
        <taxon>Hymenobacter</taxon>
    </lineage>
</organism>
<name>A0A1W1W378_9BACT</name>
<sequence length="142" mass="16029">MGEQTLVRGQVTNAGFDNAEAVRNLSVHEFGHTFINPLTVLPAVAPGLTAHQALFKPIPGQLQYRDWQTSFNEHLVRAGEVRIALALGLPEVSQQLRTAYSTWIYLPFFEAQLQRYEANRARYPTIESFLPNLIRALPELAR</sequence>
<reference evidence="1 2" key="1">
    <citation type="submission" date="2017-04" db="EMBL/GenBank/DDBJ databases">
        <authorList>
            <person name="Afonso C.L."/>
            <person name="Miller P.J."/>
            <person name="Scott M.A."/>
            <person name="Spackman E."/>
            <person name="Goraichik I."/>
            <person name="Dimitrov K.M."/>
            <person name="Suarez D.L."/>
            <person name="Swayne D.E."/>
        </authorList>
    </citation>
    <scope>NUCLEOTIDE SEQUENCE [LARGE SCALE GENOMIC DNA]</scope>
    <source>
        <strain evidence="1 2">DSM 11622</strain>
    </source>
</reference>
<evidence type="ECO:0000313" key="2">
    <source>
        <dbReference type="Proteomes" id="UP000192266"/>
    </source>
</evidence>
<evidence type="ECO:0008006" key="3">
    <source>
        <dbReference type="Google" id="ProtNLM"/>
    </source>
</evidence>
<evidence type="ECO:0000313" key="1">
    <source>
        <dbReference type="EMBL" id="SMB99831.1"/>
    </source>
</evidence>
<dbReference type="Pfam" id="PF16286">
    <property type="entry name" value="DUF4932"/>
    <property type="match status" value="1"/>
</dbReference>
<dbReference type="EMBL" id="FWWW01000095">
    <property type="protein sequence ID" value="SMB99831.1"/>
    <property type="molecule type" value="Genomic_DNA"/>
</dbReference>
<accession>A0A1W1W378</accession>
<dbReference type="RefSeq" id="WP_084447427.1">
    <property type="nucleotide sequence ID" value="NZ_FWWW01000095.1"/>
</dbReference>
<gene>
    <name evidence="1" type="ORF">SAMN00120144_2788</name>
</gene>